<gene>
    <name evidence="2" type="ORF">BV898_07774</name>
</gene>
<protein>
    <submittedName>
        <fullName evidence="2">Uncharacterized protein</fullName>
    </submittedName>
</protein>
<name>A0A1W0WSL2_HYPEX</name>
<organism evidence="2 3">
    <name type="scientific">Hypsibius exemplaris</name>
    <name type="common">Freshwater tardigrade</name>
    <dbReference type="NCBI Taxonomy" id="2072580"/>
    <lineage>
        <taxon>Eukaryota</taxon>
        <taxon>Metazoa</taxon>
        <taxon>Ecdysozoa</taxon>
        <taxon>Tardigrada</taxon>
        <taxon>Eutardigrada</taxon>
        <taxon>Parachela</taxon>
        <taxon>Hypsibioidea</taxon>
        <taxon>Hypsibiidae</taxon>
        <taxon>Hypsibius</taxon>
    </lineage>
</organism>
<feature type="compositionally biased region" description="Low complexity" evidence="1">
    <location>
        <begin position="43"/>
        <end position="57"/>
    </location>
</feature>
<accession>A0A1W0WSL2</accession>
<proteinExistence type="predicted"/>
<dbReference type="AlphaFoldDB" id="A0A1W0WSL2"/>
<comment type="caution">
    <text evidence="2">The sequence shown here is derived from an EMBL/GenBank/DDBJ whole genome shotgun (WGS) entry which is preliminary data.</text>
</comment>
<evidence type="ECO:0000256" key="1">
    <source>
        <dbReference type="SAM" id="MobiDB-lite"/>
    </source>
</evidence>
<evidence type="ECO:0000313" key="2">
    <source>
        <dbReference type="EMBL" id="OQV18184.1"/>
    </source>
</evidence>
<feature type="compositionally biased region" description="Polar residues" evidence="1">
    <location>
        <begin position="23"/>
        <end position="42"/>
    </location>
</feature>
<feature type="region of interest" description="Disordered" evidence="1">
    <location>
        <begin position="19"/>
        <end position="83"/>
    </location>
</feature>
<sequence>MFILNNHFTYARPSISRAVQGPVSESHQQRPALQGQNIRSRMSPQTKKTPTSKTSPKAVTRRQTPKAVLKDSTEKTSRDITRGTRNPLVKVGEAVRSPVNPINGRFSIYQSYGNAFVETPVRQTILSGARTNVVVAAAPPATPANLVSQFLAIPPLMWAGPGAKTSLRTATGRATSRAVRTATSATPQTTARQPVVAALWNQPTTAAIVWTVQQTVFNDAVIRAVNKHSSNIYQHQDYH</sequence>
<dbReference type="Proteomes" id="UP000192578">
    <property type="component" value="Unassembled WGS sequence"/>
</dbReference>
<dbReference type="EMBL" id="MTYJ01000052">
    <property type="protein sequence ID" value="OQV18184.1"/>
    <property type="molecule type" value="Genomic_DNA"/>
</dbReference>
<evidence type="ECO:0000313" key="3">
    <source>
        <dbReference type="Proteomes" id="UP000192578"/>
    </source>
</evidence>
<keyword evidence="3" id="KW-1185">Reference proteome</keyword>
<feature type="compositionally biased region" description="Basic and acidic residues" evidence="1">
    <location>
        <begin position="68"/>
        <end position="82"/>
    </location>
</feature>
<reference evidence="3" key="1">
    <citation type="submission" date="2017-01" db="EMBL/GenBank/DDBJ databases">
        <title>Comparative genomics of anhydrobiosis in the tardigrade Hypsibius dujardini.</title>
        <authorList>
            <person name="Yoshida Y."/>
            <person name="Koutsovoulos G."/>
            <person name="Laetsch D."/>
            <person name="Stevens L."/>
            <person name="Kumar S."/>
            <person name="Horikawa D."/>
            <person name="Ishino K."/>
            <person name="Komine S."/>
            <person name="Tomita M."/>
            <person name="Blaxter M."/>
            <person name="Arakawa K."/>
        </authorList>
    </citation>
    <scope>NUCLEOTIDE SEQUENCE [LARGE SCALE GENOMIC DNA]</scope>
    <source>
        <strain evidence="3">Z151</strain>
    </source>
</reference>